<reference evidence="3 4" key="1">
    <citation type="journal article" date="2012" name="J. Bacteriol.">
        <title>Genome sequence of the soybean symbiont Sinorhizobium fredii HH103.</title>
        <authorList>
            <person name="Weidner S."/>
            <person name="Becker A."/>
            <person name="Bonilla I."/>
            <person name="Jaenicke S."/>
            <person name="Lloret J."/>
            <person name="Margaret I."/>
            <person name="Puhler A."/>
            <person name="Ruiz-Sainz J.E."/>
            <person name="Schneiker-Bekel S."/>
            <person name="Szczepanowski R."/>
            <person name="Vinardell J.M."/>
            <person name="Zehner S."/>
            <person name="Gottfert M."/>
        </authorList>
    </citation>
    <scope>NUCLEOTIDE SEQUENCE [LARGE SCALE GENOMIC DNA]</scope>
    <source>
        <strain evidence="3 4">HH103</strain>
    </source>
</reference>
<dbReference type="PANTHER" id="PTHR14237">
    <property type="entry name" value="MOLYBDOPTERIN COFACTOR SULFURASE MOSC"/>
    <property type="match status" value="1"/>
</dbReference>
<protein>
    <recommendedName>
        <fullName evidence="2">MOSC domain-containing protein</fullName>
    </recommendedName>
</protein>
<evidence type="ECO:0000259" key="2">
    <source>
        <dbReference type="PROSITE" id="PS51340"/>
    </source>
</evidence>
<dbReference type="STRING" id="1117943.SFHH103_00778"/>
<evidence type="ECO:0000256" key="1">
    <source>
        <dbReference type="SAM" id="MobiDB-lite"/>
    </source>
</evidence>
<proteinExistence type="predicted"/>
<gene>
    <name evidence="3" type="ordered locus">SFHH103_00778</name>
</gene>
<dbReference type="Pfam" id="PF03473">
    <property type="entry name" value="MOSC"/>
    <property type="match status" value="1"/>
</dbReference>
<organism evidence="3 4">
    <name type="scientific">Sinorhizobium fredii (strain HH103)</name>
    <dbReference type="NCBI Taxonomy" id="1117943"/>
    <lineage>
        <taxon>Bacteria</taxon>
        <taxon>Pseudomonadati</taxon>
        <taxon>Pseudomonadota</taxon>
        <taxon>Alphaproteobacteria</taxon>
        <taxon>Hyphomicrobiales</taxon>
        <taxon>Rhizobiaceae</taxon>
        <taxon>Sinorhizobium/Ensifer group</taxon>
        <taxon>Sinorhizobium</taxon>
    </lineage>
</organism>
<feature type="region of interest" description="Disordered" evidence="1">
    <location>
        <begin position="1"/>
        <end position="58"/>
    </location>
</feature>
<dbReference type="PATRIC" id="fig|380.5.peg.832"/>
<dbReference type="GO" id="GO:0016491">
    <property type="term" value="F:oxidoreductase activity"/>
    <property type="evidence" value="ECO:0007669"/>
    <property type="project" value="UniProtKB-KW"/>
</dbReference>
<feature type="compositionally biased region" description="Basic residues" evidence="1">
    <location>
        <begin position="45"/>
        <end position="58"/>
    </location>
</feature>
<dbReference type="SUPFAM" id="SSF141673">
    <property type="entry name" value="MOSC N-terminal domain-like"/>
    <property type="match status" value="1"/>
</dbReference>
<dbReference type="GO" id="GO:0030170">
    <property type="term" value="F:pyridoxal phosphate binding"/>
    <property type="evidence" value="ECO:0007669"/>
    <property type="project" value="InterPro"/>
</dbReference>
<dbReference type="InterPro" id="IPR011037">
    <property type="entry name" value="Pyrv_Knase-like_insert_dom_sf"/>
</dbReference>
<feature type="compositionally biased region" description="Basic and acidic residues" evidence="1">
    <location>
        <begin position="15"/>
        <end position="30"/>
    </location>
</feature>
<dbReference type="eggNOG" id="COG3217">
    <property type="taxonomic scope" value="Bacteria"/>
</dbReference>
<dbReference type="InterPro" id="IPR005302">
    <property type="entry name" value="MoCF_Sase_C"/>
</dbReference>
<keyword evidence="3" id="KW-0560">Oxidoreductase</keyword>
<evidence type="ECO:0000313" key="4">
    <source>
        <dbReference type="Proteomes" id="UP000007735"/>
    </source>
</evidence>
<dbReference type="GO" id="GO:0030151">
    <property type="term" value="F:molybdenum ion binding"/>
    <property type="evidence" value="ECO:0007669"/>
    <property type="project" value="InterPro"/>
</dbReference>
<dbReference type="AlphaFoldDB" id="G9A303"/>
<evidence type="ECO:0000313" key="3">
    <source>
        <dbReference type="EMBL" id="CCE95277.1"/>
    </source>
</evidence>
<feature type="domain" description="MOSC" evidence="2">
    <location>
        <begin position="131"/>
        <end position="285"/>
    </location>
</feature>
<dbReference type="SUPFAM" id="SSF50800">
    <property type="entry name" value="PK beta-barrel domain-like"/>
    <property type="match status" value="1"/>
</dbReference>
<dbReference type="HOGENOM" id="CLU_028286_0_2_5"/>
<accession>G9A303</accession>
<name>G9A303_SINF1</name>
<sequence length="300" mass="33385">MSQIASGLNQSLNLESRDESHRSQHPPLEKRSRRAANGRDGQSRRVGRRPAIHGRRARGQFITQRELQALAQVEATHIDGGLHLTMNDNEISVRFDPDSRLDVRVWSSDVNAALADDDANETLSAWFGRPVKLVHMDEEAERFVGAEWAGTAAPVGFADGFPVLITTTGSLADLNRTLVEKGQEPVGMERFRTNILVDCDEPWAEDLWESLEIAGVAFDLVKPCARCIMTTQDQTTGERIGGNPIQGLAEKRMSADRRVPGVLFGWNAVPRSEGAVRIGDEVRVVRRRMERWPMKQRSAG</sequence>
<dbReference type="EMBL" id="HE616890">
    <property type="protein sequence ID" value="CCE95277.1"/>
    <property type="molecule type" value="Genomic_DNA"/>
</dbReference>
<feature type="compositionally biased region" description="Polar residues" evidence="1">
    <location>
        <begin position="1"/>
        <end position="14"/>
    </location>
</feature>
<dbReference type="PROSITE" id="PS51340">
    <property type="entry name" value="MOSC"/>
    <property type="match status" value="1"/>
</dbReference>
<dbReference type="PANTHER" id="PTHR14237:SF19">
    <property type="entry name" value="MITOCHONDRIAL AMIDOXIME REDUCING COMPONENT 1"/>
    <property type="match status" value="1"/>
</dbReference>
<dbReference type="KEGG" id="sfh:SFHH103_00778"/>
<dbReference type="Proteomes" id="UP000007735">
    <property type="component" value="Chromosome"/>
</dbReference>